<dbReference type="SUPFAM" id="SSF46906">
    <property type="entry name" value="Ribosomal protein L11, C-terminal domain"/>
    <property type="match status" value="1"/>
</dbReference>
<evidence type="ECO:0000313" key="8">
    <source>
        <dbReference type="EMBL" id="QPG75629.1"/>
    </source>
</evidence>
<dbReference type="PANTHER" id="PTHR11661:SF2">
    <property type="entry name" value="LARGE RIBOSOMAL SUBUNIT PROTEIN UL11"/>
    <property type="match status" value="1"/>
</dbReference>
<dbReference type="GO" id="GO:0070180">
    <property type="term" value="F:large ribosomal subunit rRNA binding"/>
    <property type="evidence" value="ECO:0007669"/>
    <property type="project" value="TreeGrafter"/>
</dbReference>
<dbReference type="GO" id="GO:0000027">
    <property type="term" value="P:ribosomal large subunit assembly"/>
    <property type="evidence" value="ECO:0007669"/>
    <property type="project" value="UniProtKB-ARBA"/>
</dbReference>
<evidence type="ECO:0000256" key="3">
    <source>
        <dbReference type="ARBA" id="ARBA00022980"/>
    </source>
</evidence>
<dbReference type="Pfam" id="PF03946">
    <property type="entry name" value="Ribosomal_L11_N"/>
    <property type="match status" value="1"/>
</dbReference>
<evidence type="ECO:0000256" key="1">
    <source>
        <dbReference type="ARBA" id="ARBA00004021"/>
    </source>
</evidence>
<feature type="domain" description="Large ribosomal subunit protein uL11 N-terminal" evidence="7">
    <location>
        <begin position="19"/>
        <end position="74"/>
    </location>
</feature>
<dbReference type="InterPro" id="IPR000911">
    <property type="entry name" value="Ribosomal_uL11"/>
</dbReference>
<dbReference type="Proteomes" id="UP000662931">
    <property type="component" value="Chromosome 3"/>
</dbReference>
<dbReference type="OrthoDB" id="1478556at2759"/>
<keyword evidence="4 5" id="KW-0687">Ribonucleoprotein</keyword>
<feature type="domain" description="Large ribosomal subunit protein uL11 C-terminal" evidence="6">
    <location>
        <begin position="79"/>
        <end position="148"/>
    </location>
</feature>
<dbReference type="FunFam" id="3.30.1550.10:FF:000002">
    <property type="entry name" value="60S ribosomal protein L12"/>
    <property type="match status" value="1"/>
</dbReference>
<reference evidence="8" key="1">
    <citation type="submission" date="2020-10" db="EMBL/GenBank/DDBJ databases">
        <authorList>
            <person name="Roach M.J.R."/>
        </authorList>
    </citation>
    <scope>NUCLEOTIDE SEQUENCE</scope>
    <source>
        <strain evidence="8">CBS 1945</strain>
    </source>
</reference>
<evidence type="ECO:0000256" key="2">
    <source>
        <dbReference type="ARBA" id="ARBA00010537"/>
    </source>
</evidence>
<evidence type="ECO:0000259" key="7">
    <source>
        <dbReference type="Pfam" id="PF03946"/>
    </source>
</evidence>
<proteinExistence type="inferred from homology"/>
<dbReference type="InterPro" id="IPR036796">
    <property type="entry name" value="Ribosomal_uL11_N_sf"/>
</dbReference>
<dbReference type="InterPro" id="IPR020783">
    <property type="entry name" value="Ribosomal_uL11_C"/>
</dbReference>
<dbReference type="InterPro" id="IPR020785">
    <property type="entry name" value="Ribosomal_uL11_CS"/>
</dbReference>
<dbReference type="Pfam" id="PF00298">
    <property type="entry name" value="Ribosomal_L11"/>
    <property type="match status" value="1"/>
</dbReference>
<dbReference type="Gene3D" id="3.30.1550.10">
    <property type="entry name" value="Ribosomal protein L11/L12, N-terminal domain"/>
    <property type="match status" value="1"/>
</dbReference>
<keyword evidence="3 5" id="KW-0689">Ribosomal protein</keyword>
<dbReference type="PANTHER" id="PTHR11661">
    <property type="entry name" value="60S RIBOSOMAL PROTEIN L12"/>
    <property type="match status" value="1"/>
</dbReference>
<comment type="similarity">
    <text evidence="2 5">Belongs to the universal ribosomal protein uL11 family.</text>
</comment>
<accession>A0A875S7E4</accession>
<dbReference type="InterPro" id="IPR036769">
    <property type="entry name" value="Ribosomal_uL11_C_sf"/>
</dbReference>
<dbReference type="GO" id="GO:0022625">
    <property type="term" value="C:cytosolic large ribosomal subunit"/>
    <property type="evidence" value="ECO:0007669"/>
    <property type="project" value="TreeGrafter"/>
</dbReference>
<dbReference type="AlphaFoldDB" id="A0A875S7E4"/>
<dbReference type="EMBL" id="CP064814">
    <property type="protein sequence ID" value="QPG75629.1"/>
    <property type="molecule type" value="Genomic_DNA"/>
</dbReference>
<dbReference type="PROSITE" id="PS00359">
    <property type="entry name" value="RIBOSOMAL_L11"/>
    <property type="match status" value="1"/>
</dbReference>
<organism evidence="8 9">
    <name type="scientific">Eeniella nana</name>
    <name type="common">Yeast</name>
    <name type="synonym">Brettanomyces nanus</name>
    <dbReference type="NCBI Taxonomy" id="13502"/>
    <lineage>
        <taxon>Eukaryota</taxon>
        <taxon>Fungi</taxon>
        <taxon>Dikarya</taxon>
        <taxon>Ascomycota</taxon>
        <taxon>Saccharomycotina</taxon>
        <taxon>Pichiomycetes</taxon>
        <taxon>Pichiales</taxon>
        <taxon>Pichiaceae</taxon>
        <taxon>Brettanomyces</taxon>
    </lineage>
</organism>
<dbReference type="RefSeq" id="XP_038779194.1">
    <property type="nucleotide sequence ID" value="XM_038923266.1"/>
</dbReference>
<name>A0A875S7E4_EENNA</name>
<keyword evidence="9" id="KW-1185">Reference proteome</keyword>
<dbReference type="GeneID" id="62196387"/>
<dbReference type="Gene3D" id="1.10.10.250">
    <property type="entry name" value="Ribosomal protein L11, C-terminal domain"/>
    <property type="match status" value="1"/>
</dbReference>
<sequence length="268" mass="29533">MSNNKMPPKFDPSEVKYLYMRAVGGEVGASSALAPKIGPLGLSPKKIGEDIAKATKDFKGIKVTVQLKIQNRQAQVSVVPAASSLIIEALKEPPRDRKKDKNIQHSGNLALDAVFEVARTMREKSFGKTLASVSKEILGTCQSIGCTVDGKPAHDVIEAIDAGEVDGKLSSNLFSFIFHFTNIFQSLKTEFFESIYRSKGNIQFIINLQVCYTLVPSSFIFGSYLCANKIDFPAYYSPFLLSIGLFMSEFFQNSCKDTSRWLDWGVSG</sequence>
<dbReference type="GO" id="GO:0002181">
    <property type="term" value="P:cytoplasmic translation"/>
    <property type="evidence" value="ECO:0007669"/>
    <property type="project" value="UniProtKB-ARBA"/>
</dbReference>
<dbReference type="FunFam" id="1.10.10.250:FF:000002">
    <property type="entry name" value="60S ribosomal protein L12"/>
    <property type="match status" value="1"/>
</dbReference>
<comment type="function">
    <text evidence="1">Component of the ribosome, a large ribonucleoprotein complex responsible for the synthesis of proteins in the cell. The small ribosomal subunit (SSU) binds messenger RNAs (mRNAs) and translates the encoded message by selecting cognate aminoacyl-transfer RNA (tRNA) molecules. The large subunit (LSU) contains the ribosomal catalytic site termed the peptidyl transferase center (PTC), which catalyzes the formation of peptide bonds, thereby polymerizing the amino acids delivered by tRNAs into a polypeptide chain. The nascent polypeptides leave the ribosome through a tunnel in the LSU and interact with protein factors that function in enzymatic processing, targeting, and the membrane insertion of nascent chains at the exit of the ribosomal tunnel.</text>
</comment>
<dbReference type="HAMAP" id="MF_00736">
    <property type="entry name" value="Ribosomal_uL11"/>
    <property type="match status" value="1"/>
</dbReference>
<evidence type="ECO:0000256" key="5">
    <source>
        <dbReference type="RuleBase" id="RU003978"/>
    </source>
</evidence>
<dbReference type="InterPro" id="IPR020784">
    <property type="entry name" value="Ribosomal_uL11_N"/>
</dbReference>
<dbReference type="SMART" id="SM00649">
    <property type="entry name" value="RL11"/>
    <property type="match status" value="1"/>
</dbReference>
<evidence type="ECO:0000313" key="9">
    <source>
        <dbReference type="Proteomes" id="UP000662931"/>
    </source>
</evidence>
<gene>
    <name evidence="8" type="primary">RPL12A</name>
    <name evidence="8" type="ORF">FOA43_002986</name>
</gene>
<evidence type="ECO:0000256" key="4">
    <source>
        <dbReference type="ARBA" id="ARBA00023274"/>
    </source>
</evidence>
<evidence type="ECO:0000259" key="6">
    <source>
        <dbReference type="Pfam" id="PF00298"/>
    </source>
</evidence>
<protein>
    <submittedName>
        <fullName evidence="8">60S ribosomal protein L12A</fullName>
    </submittedName>
</protein>
<dbReference type="SUPFAM" id="SSF54747">
    <property type="entry name" value="Ribosomal L11/L12e N-terminal domain"/>
    <property type="match status" value="1"/>
</dbReference>
<dbReference type="GO" id="GO:0003735">
    <property type="term" value="F:structural constituent of ribosome"/>
    <property type="evidence" value="ECO:0007669"/>
    <property type="project" value="InterPro"/>
</dbReference>
<dbReference type="KEGG" id="bnn:FOA43_002986"/>